<evidence type="ECO:0000259" key="1">
    <source>
        <dbReference type="PROSITE" id="PS51782"/>
    </source>
</evidence>
<dbReference type="AlphaFoldDB" id="A0A366I492"/>
<protein>
    <submittedName>
        <fullName evidence="2">LysM domain-containing protein</fullName>
    </submittedName>
</protein>
<evidence type="ECO:0000313" key="3">
    <source>
        <dbReference type="Proteomes" id="UP000253490"/>
    </source>
</evidence>
<feature type="domain" description="LysM" evidence="1">
    <location>
        <begin position="3"/>
        <end position="47"/>
    </location>
</feature>
<dbReference type="Pfam" id="PF01476">
    <property type="entry name" value="LysM"/>
    <property type="match status" value="3"/>
</dbReference>
<comment type="caution">
    <text evidence="2">The sequence shown here is derived from an EMBL/GenBank/DDBJ whole genome shotgun (WGS) entry which is preliminary data.</text>
</comment>
<dbReference type="EMBL" id="QNRX01000014">
    <property type="protein sequence ID" value="RBP61374.1"/>
    <property type="molecule type" value="Genomic_DNA"/>
</dbReference>
<dbReference type="InterPro" id="IPR018392">
    <property type="entry name" value="LysM"/>
</dbReference>
<proteinExistence type="predicted"/>
<dbReference type="PROSITE" id="PS51782">
    <property type="entry name" value="LYSM"/>
    <property type="match status" value="3"/>
</dbReference>
<reference evidence="2 3" key="1">
    <citation type="submission" date="2018-06" db="EMBL/GenBank/DDBJ databases">
        <title>Genomic Encyclopedia of Type Strains, Phase IV (KMG-IV): sequencing the most valuable type-strain genomes for metagenomic binning, comparative biology and taxonomic classification.</title>
        <authorList>
            <person name="Goeker M."/>
        </authorList>
    </citation>
    <scope>NUCLEOTIDE SEQUENCE [LARGE SCALE GENOMIC DNA]</scope>
    <source>
        <strain evidence="2 3">DSM 22112</strain>
    </source>
</reference>
<dbReference type="InterPro" id="IPR011042">
    <property type="entry name" value="6-blade_b-propeller_TolB-like"/>
</dbReference>
<dbReference type="PANTHER" id="PTHR33734:SF22">
    <property type="entry name" value="MEMBRANE-BOUND LYTIC MUREIN TRANSGLYCOSYLASE D"/>
    <property type="match status" value="1"/>
</dbReference>
<evidence type="ECO:0000313" key="2">
    <source>
        <dbReference type="EMBL" id="RBP61374.1"/>
    </source>
</evidence>
<dbReference type="Proteomes" id="UP000253490">
    <property type="component" value="Unassembled WGS sequence"/>
</dbReference>
<dbReference type="PANTHER" id="PTHR33734">
    <property type="entry name" value="LYSM DOMAIN-CONTAINING GPI-ANCHORED PROTEIN 2"/>
    <property type="match status" value="1"/>
</dbReference>
<dbReference type="InterPro" id="IPR036779">
    <property type="entry name" value="LysM_dom_sf"/>
</dbReference>
<organism evidence="2 3">
    <name type="scientific">Alkalibaculum bacchi</name>
    <dbReference type="NCBI Taxonomy" id="645887"/>
    <lineage>
        <taxon>Bacteria</taxon>
        <taxon>Bacillati</taxon>
        <taxon>Bacillota</taxon>
        <taxon>Clostridia</taxon>
        <taxon>Eubacteriales</taxon>
        <taxon>Eubacteriaceae</taxon>
        <taxon>Alkalibaculum</taxon>
    </lineage>
</organism>
<dbReference type="RefSeq" id="WP_113921201.1">
    <property type="nucleotide sequence ID" value="NZ_QNRX01000014.1"/>
</dbReference>
<name>A0A366I492_9FIRM</name>
<dbReference type="Gene3D" id="2.120.10.30">
    <property type="entry name" value="TolB, C-terminal domain"/>
    <property type="match status" value="1"/>
</dbReference>
<accession>A0A366I492</accession>
<dbReference type="SMART" id="SM00257">
    <property type="entry name" value="LysM"/>
    <property type="match status" value="3"/>
</dbReference>
<gene>
    <name evidence="2" type="ORF">DES36_11457</name>
</gene>
<dbReference type="SUPFAM" id="SSF69304">
    <property type="entry name" value="Tricorn protease N-terminal domain"/>
    <property type="match status" value="1"/>
</dbReference>
<dbReference type="CDD" id="cd00118">
    <property type="entry name" value="LysM"/>
    <property type="match status" value="3"/>
</dbReference>
<feature type="domain" description="LysM" evidence="1">
    <location>
        <begin position="101"/>
        <end position="150"/>
    </location>
</feature>
<keyword evidence="3" id="KW-1185">Reference proteome</keyword>
<dbReference type="OrthoDB" id="9811296at2"/>
<dbReference type="SUPFAM" id="SSF54106">
    <property type="entry name" value="LysM domain"/>
    <property type="match status" value="3"/>
</dbReference>
<sequence length="287" mass="31962">MQFFYTVQSGDTLSNIAARWSIPQASLMAANNLSAPYLIYPGQQLSMPPGVTTYVVQPGDTLHSISTKYKIPLRTLISANAIDQPYVITPAMVLNVPRGVPYYTVKQGDSLYKIASKYNVTSNGQPQPDFIVMANPGLTTKIIPGMNLQIPYGLPSVSGQIALLLTDQFRDYIVLYKPQSRDEVYLAVDNAGRNSRVFWSPNNNRIAYIDEDGVISIMELTTDKIAKIDQIPASAFVDWSPDSLKIAYLSGCREDRPPVEVWIVELNKPVPQNVMSGFLFFDLDYNH</sequence>
<dbReference type="Gene3D" id="3.10.350.10">
    <property type="entry name" value="LysM domain"/>
    <property type="match status" value="3"/>
</dbReference>
<feature type="domain" description="LysM" evidence="1">
    <location>
        <begin position="52"/>
        <end position="96"/>
    </location>
</feature>
<dbReference type="GO" id="GO:0008932">
    <property type="term" value="F:lytic endotransglycosylase activity"/>
    <property type="evidence" value="ECO:0007669"/>
    <property type="project" value="TreeGrafter"/>
</dbReference>